<dbReference type="GO" id="GO:0015385">
    <property type="term" value="F:sodium:proton antiporter activity"/>
    <property type="evidence" value="ECO:0007669"/>
    <property type="project" value="TreeGrafter"/>
</dbReference>
<comment type="similarity">
    <text evidence="2">Belongs to the CPA3 antiporters (TC 2.A.63) subunit G family.</text>
</comment>
<reference evidence="4 5" key="1">
    <citation type="submission" date="2016-08" db="EMBL/GenBank/DDBJ databases">
        <title>Novel Firmicutes and Novel Genomes.</title>
        <authorList>
            <person name="Poppleton D.I."/>
            <person name="Gribaldo S."/>
        </authorList>
    </citation>
    <scope>NUCLEOTIDE SEQUENCE [LARGE SCALE GENOMIC DNA]</scope>
    <source>
        <strain evidence="4 5">CTT3</strain>
    </source>
</reference>
<gene>
    <name evidence="4" type="ORF">BET03_04360</name>
</gene>
<keyword evidence="3" id="KW-0472">Membrane</keyword>
<dbReference type="NCBIfam" id="TIGR01300">
    <property type="entry name" value="CPA3_mnhG_phaG"/>
    <property type="match status" value="1"/>
</dbReference>
<proteinExistence type="inferred from homology"/>
<feature type="transmembrane region" description="Helical" evidence="3">
    <location>
        <begin position="45"/>
        <end position="71"/>
    </location>
</feature>
<dbReference type="InterPro" id="IPR005133">
    <property type="entry name" value="PhaG_MnhG_YufB"/>
</dbReference>
<evidence type="ECO:0000256" key="2">
    <source>
        <dbReference type="ARBA" id="ARBA00008404"/>
    </source>
</evidence>
<dbReference type="PANTHER" id="PTHR34703">
    <property type="entry name" value="ANTIPORTER SUBUNIT MNHG2-RELATED"/>
    <property type="match status" value="1"/>
</dbReference>
<comment type="caution">
    <text evidence="4">The sequence shown here is derived from an EMBL/GenBank/DDBJ whole genome shotgun (WGS) entry which is preliminary data.</text>
</comment>
<evidence type="ECO:0000256" key="1">
    <source>
        <dbReference type="ARBA" id="ARBA00004141"/>
    </source>
</evidence>
<dbReference type="Pfam" id="PF03334">
    <property type="entry name" value="PhaG_MnhG_YufB"/>
    <property type="match status" value="1"/>
</dbReference>
<keyword evidence="5" id="KW-1185">Reference proteome</keyword>
<evidence type="ECO:0000313" key="5">
    <source>
        <dbReference type="Proteomes" id="UP000284177"/>
    </source>
</evidence>
<dbReference type="EMBL" id="MCIB01000034">
    <property type="protein sequence ID" value="RKD30576.1"/>
    <property type="molecule type" value="Genomic_DNA"/>
</dbReference>
<sequence length="97" mass="10785">MIYKILLIISWIYVIFGVIGIFRFNNMYARLLTGSKIDTAASITIIAALIIRAGISQFSIKLLLILLFLMVTNPISNHVLARSAYLNGIEVKKEGKG</sequence>
<evidence type="ECO:0000256" key="3">
    <source>
        <dbReference type="SAM" id="Phobius"/>
    </source>
</evidence>
<dbReference type="Proteomes" id="UP000284177">
    <property type="component" value="Unassembled WGS sequence"/>
</dbReference>
<organism evidence="4 5">
    <name type="scientific">Thermohalobacter berrensis</name>
    <dbReference type="NCBI Taxonomy" id="99594"/>
    <lineage>
        <taxon>Bacteria</taxon>
        <taxon>Bacillati</taxon>
        <taxon>Bacillota</taxon>
        <taxon>Tissierellia</taxon>
        <taxon>Tissierellales</taxon>
        <taxon>Thermohalobacteraceae</taxon>
        <taxon>Thermohalobacter</taxon>
    </lineage>
</organism>
<dbReference type="PANTHER" id="PTHR34703:SF1">
    <property type="entry name" value="ANTIPORTER SUBUNIT MNHG2-RELATED"/>
    <property type="match status" value="1"/>
</dbReference>
<feature type="transmembrane region" description="Helical" evidence="3">
    <location>
        <begin position="6"/>
        <end position="24"/>
    </location>
</feature>
<protein>
    <submittedName>
        <fullName evidence="4">Cation:proton antiporter</fullName>
    </submittedName>
</protein>
<dbReference type="AlphaFoldDB" id="A0A419SZD9"/>
<keyword evidence="3" id="KW-1133">Transmembrane helix</keyword>
<keyword evidence="3" id="KW-0812">Transmembrane</keyword>
<dbReference type="RefSeq" id="WP_120170060.1">
    <property type="nucleotide sequence ID" value="NZ_MCIB01000034.1"/>
</dbReference>
<name>A0A419SZD9_9FIRM</name>
<comment type="subcellular location">
    <subcellularLocation>
        <location evidence="1">Membrane</location>
        <topology evidence="1">Multi-pass membrane protein</topology>
    </subcellularLocation>
</comment>
<evidence type="ECO:0000313" key="4">
    <source>
        <dbReference type="EMBL" id="RKD30576.1"/>
    </source>
</evidence>
<dbReference type="OrthoDB" id="9806575at2"/>
<accession>A0A419SZD9</accession>